<feature type="compositionally biased region" description="Polar residues" evidence="1">
    <location>
        <begin position="32"/>
        <end position="47"/>
    </location>
</feature>
<dbReference type="EMBL" id="RAPO01000001">
    <property type="protein sequence ID" value="RKD97106.1"/>
    <property type="molecule type" value="Genomic_DNA"/>
</dbReference>
<evidence type="ECO:0000313" key="2">
    <source>
        <dbReference type="EMBL" id="RKD97106.1"/>
    </source>
</evidence>
<dbReference type="PROSITE" id="PS51318">
    <property type="entry name" value="TAT"/>
    <property type="match status" value="1"/>
</dbReference>
<organism evidence="2 3">
    <name type="scientific">Halopiger aswanensis</name>
    <dbReference type="NCBI Taxonomy" id="148449"/>
    <lineage>
        <taxon>Archaea</taxon>
        <taxon>Methanobacteriati</taxon>
        <taxon>Methanobacteriota</taxon>
        <taxon>Stenosarchaea group</taxon>
        <taxon>Halobacteria</taxon>
        <taxon>Halobacteriales</taxon>
        <taxon>Natrialbaceae</taxon>
        <taxon>Halopiger</taxon>
    </lineage>
</organism>
<proteinExistence type="predicted"/>
<sequence length="243" mass="26224">MPSTTVSRRRLLATAGSTLALAVAGCAGSDGSGTTVEHSASEGTTLESSHEYESIAVRSAENEIFVHQDEEAAEAAADRDGYRSRRERVFVVDDEAATALRIETSEPDASRIREFVEATDFENESVVVEQRSIEDCYRRRLVAVRAGDDEFRTEYCQTLKDATTPCEADKELVEAIVIRVQRPYDEAPSSFSSSESHRCRDSERAARYGGESAGEGNESTESNATAGESNSTAVSGGTEGGDE</sequence>
<feature type="compositionally biased region" description="Basic and acidic residues" evidence="1">
    <location>
        <begin position="195"/>
        <end position="206"/>
    </location>
</feature>
<keyword evidence="3" id="KW-1185">Reference proteome</keyword>
<dbReference type="Proteomes" id="UP000283805">
    <property type="component" value="Unassembled WGS sequence"/>
</dbReference>
<dbReference type="RefSeq" id="WP_211334007.1">
    <property type="nucleotide sequence ID" value="NZ_RAPO01000001.1"/>
</dbReference>
<reference evidence="2 3" key="1">
    <citation type="submission" date="2018-09" db="EMBL/GenBank/DDBJ databases">
        <title>Genomic Encyclopedia of Archaeal and Bacterial Type Strains, Phase II (KMG-II): from individual species to whole genera.</title>
        <authorList>
            <person name="Goeker M."/>
        </authorList>
    </citation>
    <scope>NUCLEOTIDE SEQUENCE [LARGE SCALE GENOMIC DNA]</scope>
    <source>
        <strain evidence="2 3">DSM 13151</strain>
    </source>
</reference>
<comment type="caution">
    <text evidence="2">The sequence shown here is derived from an EMBL/GenBank/DDBJ whole genome shotgun (WGS) entry which is preliminary data.</text>
</comment>
<feature type="region of interest" description="Disordered" evidence="1">
    <location>
        <begin position="186"/>
        <end position="243"/>
    </location>
</feature>
<evidence type="ECO:0000313" key="3">
    <source>
        <dbReference type="Proteomes" id="UP000283805"/>
    </source>
</evidence>
<dbReference type="InterPro" id="IPR006311">
    <property type="entry name" value="TAT_signal"/>
</dbReference>
<dbReference type="AlphaFoldDB" id="A0A3R7HJM2"/>
<dbReference type="OrthoDB" id="242771at2157"/>
<accession>A0A3R7HJM2</accession>
<feature type="region of interest" description="Disordered" evidence="1">
    <location>
        <begin position="28"/>
        <end position="50"/>
    </location>
</feature>
<feature type="compositionally biased region" description="Polar residues" evidence="1">
    <location>
        <begin position="217"/>
        <end position="235"/>
    </location>
</feature>
<protein>
    <submittedName>
        <fullName evidence="2">Uncharacterized protein</fullName>
    </submittedName>
</protein>
<gene>
    <name evidence="2" type="ORF">ATJ93_0087</name>
</gene>
<name>A0A3R7HJM2_9EURY</name>
<evidence type="ECO:0000256" key="1">
    <source>
        <dbReference type="SAM" id="MobiDB-lite"/>
    </source>
</evidence>